<evidence type="ECO:0000256" key="3">
    <source>
        <dbReference type="ARBA" id="ARBA00022629"/>
    </source>
</evidence>
<protein>
    <recommendedName>
        <fullName evidence="2">xylose isomerase</fullName>
        <ecNumber evidence="2">5.3.1.5</ecNumber>
    </recommendedName>
</protein>
<organism evidence="8">
    <name type="scientific">freshwater metagenome</name>
    <dbReference type="NCBI Taxonomy" id="449393"/>
    <lineage>
        <taxon>unclassified sequences</taxon>
        <taxon>metagenomes</taxon>
        <taxon>ecological metagenomes</taxon>
    </lineage>
</organism>
<evidence type="ECO:0000256" key="4">
    <source>
        <dbReference type="ARBA" id="ARBA00022723"/>
    </source>
</evidence>
<keyword evidence="3" id="KW-0859">Xylose metabolism</keyword>
<dbReference type="InterPro" id="IPR036237">
    <property type="entry name" value="Xyl_isomerase-like_sf"/>
</dbReference>
<keyword evidence="5" id="KW-0413">Isomerase</keyword>
<evidence type="ECO:0000256" key="1">
    <source>
        <dbReference type="ARBA" id="ARBA00005765"/>
    </source>
</evidence>
<evidence type="ECO:0000313" key="8">
    <source>
        <dbReference type="EMBL" id="CAB4605151.1"/>
    </source>
</evidence>
<dbReference type="HAMAP" id="MF_00455">
    <property type="entry name" value="Xylose_isom_A"/>
    <property type="match status" value="1"/>
</dbReference>
<dbReference type="GO" id="GO:0042732">
    <property type="term" value="P:D-xylose metabolic process"/>
    <property type="evidence" value="ECO:0007669"/>
    <property type="project" value="UniProtKB-KW"/>
</dbReference>
<dbReference type="GO" id="GO:0009045">
    <property type="term" value="F:xylose isomerase activity"/>
    <property type="evidence" value="ECO:0007669"/>
    <property type="project" value="UniProtKB-EC"/>
</dbReference>
<proteinExistence type="inferred from homology"/>
<dbReference type="NCBIfam" id="TIGR02630">
    <property type="entry name" value="xylose_isom_A"/>
    <property type="match status" value="1"/>
</dbReference>
<evidence type="ECO:0000256" key="6">
    <source>
        <dbReference type="ARBA" id="ARBA00023277"/>
    </source>
</evidence>
<gene>
    <name evidence="8" type="ORF">UFOPK1493_04596</name>
</gene>
<dbReference type="Gene3D" id="3.20.20.150">
    <property type="entry name" value="Divalent-metal-dependent TIM barrel enzymes"/>
    <property type="match status" value="1"/>
</dbReference>
<evidence type="ECO:0000256" key="5">
    <source>
        <dbReference type="ARBA" id="ARBA00023235"/>
    </source>
</evidence>
<dbReference type="InterPro" id="IPR013452">
    <property type="entry name" value="Xylose_isom_bac"/>
</dbReference>
<evidence type="ECO:0000256" key="7">
    <source>
        <dbReference type="ARBA" id="ARBA00033659"/>
    </source>
</evidence>
<dbReference type="PRINTS" id="PR00688">
    <property type="entry name" value="XYLOSISMRASE"/>
</dbReference>
<dbReference type="AlphaFoldDB" id="A0A6J6GV10"/>
<sequence length="444" mass="49306">MAEFFTDVPGPVAFAGSGATDGLAYRVYDPNRVVAGRTMAEHLRIAVCYWHSFNWPGSDVFGAGTFDRPWLQQGADPMQAAFAKQDAAFEFFTKLGTPFYCFHDVDMAPEGATLKESKANLDVLVDRAAEKQAETGVQLLWGTANLFSHPRYAAGAATNPDPDVFQHAAAQVRHMLEATHRLGGHNYVLWGGREGYETLLNTRLKQEADQLARFLHLVVEHKHKIGFTGTLLLEPKPQEPTKHQYDYDTATVMGFLERYDLVGEYFVNIEVNHATLGGHSFHHEIATALDLGIFGSVDANRGDPQNGWDTDQFPNSVEEMSLAVYEIIRHGGFTTGGFNFDTKLRRQSLDRTDLFHGHIGGIDTLARSLLVAAAMLDEGTLEQARDRRYARWSGEKGRRILAGELDLATLADDAVATDLAPQPVSGRQEWLENEVNRIIWSTPT</sequence>
<accession>A0A6J6GV10</accession>
<dbReference type="PANTHER" id="PTHR48408:SF1">
    <property type="entry name" value="XYLOSE ISOMERASE"/>
    <property type="match status" value="1"/>
</dbReference>
<dbReference type="EMBL" id="CAEZSR010000395">
    <property type="protein sequence ID" value="CAB4605151.1"/>
    <property type="molecule type" value="Genomic_DNA"/>
</dbReference>
<dbReference type="PANTHER" id="PTHR48408">
    <property type="match status" value="1"/>
</dbReference>
<dbReference type="InterPro" id="IPR001998">
    <property type="entry name" value="Xylose_isomerase"/>
</dbReference>
<name>A0A6J6GV10_9ZZZZ</name>
<evidence type="ECO:0000256" key="2">
    <source>
        <dbReference type="ARBA" id="ARBA00011958"/>
    </source>
</evidence>
<dbReference type="SUPFAM" id="SSF51658">
    <property type="entry name" value="Xylose isomerase-like"/>
    <property type="match status" value="1"/>
</dbReference>
<dbReference type="NCBIfam" id="NF003998">
    <property type="entry name" value="PRK05474.1"/>
    <property type="match status" value="1"/>
</dbReference>
<dbReference type="PROSITE" id="PS51415">
    <property type="entry name" value="XYLOSE_ISOMERASE"/>
    <property type="match status" value="1"/>
</dbReference>
<keyword evidence="4" id="KW-0479">Metal-binding</keyword>
<comment type="catalytic activity">
    <reaction evidence="7">
        <text>alpha-D-xylose = alpha-D-xylulofuranose</text>
        <dbReference type="Rhea" id="RHEA:22816"/>
        <dbReference type="ChEBI" id="CHEBI:28518"/>
        <dbReference type="ChEBI" id="CHEBI:188998"/>
        <dbReference type="EC" id="5.3.1.5"/>
    </reaction>
</comment>
<comment type="similarity">
    <text evidence="1">Belongs to the xylose isomerase family.</text>
</comment>
<keyword evidence="6" id="KW-0119">Carbohydrate metabolism</keyword>
<dbReference type="GO" id="GO:0046872">
    <property type="term" value="F:metal ion binding"/>
    <property type="evidence" value="ECO:0007669"/>
    <property type="project" value="UniProtKB-KW"/>
</dbReference>
<dbReference type="EC" id="5.3.1.5" evidence="2"/>
<reference evidence="8" key="1">
    <citation type="submission" date="2020-05" db="EMBL/GenBank/DDBJ databases">
        <authorList>
            <person name="Chiriac C."/>
            <person name="Salcher M."/>
            <person name="Ghai R."/>
            <person name="Kavagutti S V."/>
        </authorList>
    </citation>
    <scope>NUCLEOTIDE SEQUENCE</scope>
</reference>